<keyword evidence="3" id="KW-1185">Reference proteome</keyword>
<dbReference type="Proteomes" id="UP000789570">
    <property type="component" value="Unassembled WGS sequence"/>
</dbReference>
<evidence type="ECO:0000313" key="3">
    <source>
        <dbReference type="Proteomes" id="UP000789570"/>
    </source>
</evidence>
<feature type="region of interest" description="Disordered" evidence="1">
    <location>
        <begin position="1"/>
        <end position="31"/>
    </location>
</feature>
<proteinExistence type="predicted"/>
<reference evidence="2" key="1">
    <citation type="submission" date="2021-06" db="EMBL/GenBank/DDBJ databases">
        <authorList>
            <person name="Kallberg Y."/>
            <person name="Tangrot J."/>
            <person name="Rosling A."/>
        </authorList>
    </citation>
    <scope>NUCLEOTIDE SEQUENCE</scope>
    <source>
        <strain evidence="2">UK204</strain>
    </source>
</reference>
<feature type="non-terminal residue" evidence="2">
    <location>
        <position position="58"/>
    </location>
</feature>
<gene>
    <name evidence="2" type="ORF">FCALED_LOCUS10643</name>
</gene>
<dbReference type="AlphaFoldDB" id="A0A9N9DNN3"/>
<protein>
    <submittedName>
        <fullName evidence="2">11407_t:CDS:1</fullName>
    </submittedName>
</protein>
<sequence length="58" mass="7039">LFGSLERRRKNWDDENKQHKRSQPIPVAFKTPHKDGFETTMNILTCYRKYMSDNKAFY</sequence>
<evidence type="ECO:0000256" key="1">
    <source>
        <dbReference type="SAM" id="MobiDB-lite"/>
    </source>
</evidence>
<comment type="caution">
    <text evidence="2">The sequence shown here is derived from an EMBL/GenBank/DDBJ whole genome shotgun (WGS) entry which is preliminary data.</text>
</comment>
<accession>A0A9N9DNN3</accession>
<name>A0A9N9DNN3_9GLOM</name>
<organism evidence="2 3">
    <name type="scientific">Funneliformis caledonium</name>
    <dbReference type="NCBI Taxonomy" id="1117310"/>
    <lineage>
        <taxon>Eukaryota</taxon>
        <taxon>Fungi</taxon>
        <taxon>Fungi incertae sedis</taxon>
        <taxon>Mucoromycota</taxon>
        <taxon>Glomeromycotina</taxon>
        <taxon>Glomeromycetes</taxon>
        <taxon>Glomerales</taxon>
        <taxon>Glomeraceae</taxon>
        <taxon>Funneliformis</taxon>
    </lineage>
</organism>
<evidence type="ECO:0000313" key="2">
    <source>
        <dbReference type="EMBL" id="CAG8642476.1"/>
    </source>
</evidence>
<dbReference type="EMBL" id="CAJVPQ010004004">
    <property type="protein sequence ID" value="CAG8642476.1"/>
    <property type="molecule type" value="Genomic_DNA"/>
</dbReference>